<evidence type="ECO:0000313" key="2">
    <source>
        <dbReference type="EMBL" id="KAK9937952.1"/>
    </source>
</evidence>
<reference evidence="2 3" key="1">
    <citation type="journal article" date="2023" name="G3 (Bethesda)">
        <title>A chromosome-length genome assembly and annotation of blackberry (Rubus argutus, cv. 'Hillquist').</title>
        <authorList>
            <person name="Bruna T."/>
            <person name="Aryal R."/>
            <person name="Dudchenko O."/>
            <person name="Sargent D.J."/>
            <person name="Mead D."/>
            <person name="Buti M."/>
            <person name="Cavallini A."/>
            <person name="Hytonen T."/>
            <person name="Andres J."/>
            <person name="Pham M."/>
            <person name="Weisz D."/>
            <person name="Mascagni F."/>
            <person name="Usai G."/>
            <person name="Natali L."/>
            <person name="Bassil N."/>
            <person name="Fernandez G.E."/>
            <person name="Lomsadze A."/>
            <person name="Armour M."/>
            <person name="Olukolu B."/>
            <person name="Poorten T."/>
            <person name="Britton C."/>
            <person name="Davik J."/>
            <person name="Ashrafi H."/>
            <person name="Aiden E.L."/>
            <person name="Borodovsky M."/>
            <person name="Worthington M."/>
        </authorList>
    </citation>
    <scope>NUCLEOTIDE SEQUENCE [LARGE SCALE GENOMIC DNA]</scope>
    <source>
        <strain evidence="2">PI 553951</strain>
    </source>
</reference>
<dbReference type="Proteomes" id="UP001457282">
    <property type="component" value="Unassembled WGS sequence"/>
</dbReference>
<gene>
    <name evidence="2" type="ORF">M0R45_014716</name>
</gene>
<dbReference type="Pfam" id="PF07047">
    <property type="entry name" value="OPA3"/>
    <property type="match status" value="1"/>
</dbReference>
<dbReference type="InterPro" id="IPR010754">
    <property type="entry name" value="OPA3-like"/>
</dbReference>
<name>A0AAW1XQS3_RUBAR</name>
<feature type="coiled-coil region" evidence="1">
    <location>
        <begin position="99"/>
        <end position="143"/>
    </location>
</feature>
<organism evidence="2 3">
    <name type="scientific">Rubus argutus</name>
    <name type="common">Southern blackberry</name>
    <dbReference type="NCBI Taxonomy" id="59490"/>
    <lineage>
        <taxon>Eukaryota</taxon>
        <taxon>Viridiplantae</taxon>
        <taxon>Streptophyta</taxon>
        <taxon>Embryophyta</taxon>
        <taxon>Tracheophyta</taxon>
        <taxon>Spermatophyta</taxon>
        <taxon>Magnoliopsida</taxon>
        <taxon>eudicotyledons</taxon>
        <taxon>Gunneridae</taxon>
        <taxon>Pentapetalae</taxon>
        <taxon>rosids</taxon>
        <taxon>fabids</taxon>
        <taxon>Rosales</taxon>
        <taxon>Rosaceae</taxon>
        <taxon>Rosoideae</taxon>
        <taxon>Rosoideae incertae sedis</taxon>
        <taxon>Rubus</taxon>
    </lineage>
</organism>
<protein>
    <recommendedName>
        <fullName evidence="4">OPA3-like protein</fullName>
    </recommendedName>
</protein>
<comment type="caution">
    <text evidence="2">The sequence shown here is derived from an EMBL/GenBank/DDBJ whole genome shotgun (WGS) entry which is preliminary data.</text>
</comment>
<sequence>MLPLMKLGTLAIRTISKPIAARLKTHAAVHPRFRAAIIWMAQTKYRWATQLQRRLQYGRAVNVAIRPLDEAKAIAAATDFLGELVIFSVAGLVIMYEVNRNYKSEAKKEAKRKQELEALKLKDKDLEKEVESLRLKLQEMEKQLQTRISWLEYLKSFYSNKLLNNRSQHSPASNKA</sequence>
<keyword evidence="3" id="KW-1185">Reference proteome</keyword>
<accession>A0AAW1XQS3</accession>
<proteinExistence type="predicted"/>
<dbReference type="GO" id="GO:0005739">
    <property type="term" value="C:mitochondrion"/>
    <property type="evidence" value="ECO:0007669"/>
    <property type="project" value="TreeGrafter"/>
</dbReference>
<dbReference type="PANTHER" id="PTHR12499">
    <property type="entry name" value="OPTIC ATROPHY 3 PROTEIN OPA3"/>
    <property type="match status" value="1"/>
</dbReference>
<evidence type="ECO:0000313" key="3">
    <source>
        <dbReference type="Proteomes" id="UP001457282"/>
    </source>
</evidence>
<keyword evidence="1" id="KW-0175">Coiled coil</keyword>
<evidence type="ECO:0000256" key="1">
    <source>
        <dbReference type="SAM" id="Coils"/>
    </source>
</evidence>
<dbReference type="PANTHER" id="PTHR12499:SF22">
    <property type="entry name" value="OS02G0312500 PROTEIN"/>
    <property type="match status" value="1"/>
</dbReference>
<dbReference type="EMBL" id="JBEDUW010000003">
    <property type="protein sequence ID" value="KAK9937952.1"/>
    <property type="molecule type" value="Genomic_DNA"/>
</dbReference>
<evidence type="ECO:0008006" key="4">
    <source>
        <dbReference type="Google" id="ProtNLM"/>
    </source>
</evidence>
<dbReference type="GO" id="GO:0019216">
    <property type="term" value="P:regulation of lipid metabolic process"/>
    <property type="evidence" value="ECO:0007669"/>
    <property type="project" value="TreeGrafter"/>
</dbReference>
<dbReference type="AlphaFoldDB" id="A0AAW1XQS3"/>